<reference evidence="7" key="1">
    <citation type="submission" date="2021-03" db="EMBL/GenBank/DDBJ databases">
        <title>Chromosome level genome of the anhydrobiotic midge Polypedilum vanderplanki.</title>
        <authorList>
            <person name="Yoshida Y."/>
            <person name="Kikawada T."/>
            <person name="Gusev O."/>
        </authorList>
    </citation>
    <scope>NUCLEOTIDE SEQUENCE</scope>
    <source>
        <strain evidence="7">NIAS01</strain>
        <tissue evidence="7">Whole body or cell culture</tissue>
    </source>
</reference>
<keyword evidence="4 6" id="KW-1133">Transmembrane helix</keyword>
<comment type="caution">
    <text evidence="7">The sequence shown here is derived from an EMBL/GenBank/DDBJ whole genome shotgun (WGS) entry which is preliminary data.</text>
</comment>
<organism evidence="7 8">
    <name type="scientific">Polypedilum vanderplanki</name>
    <name type="common">Sleeping chironomid midge</name>
    <dbReference type="NCBI Taxonomy" id="319348"/>
    <lineage>
        <taxon>Eukaryota</taxon>
        <taxon>Metazoa</taxon>
        <taxon>Ecdysozoa</taxon>
        <taxon>Arthropoda</taxon>
        <taxon>Hexapoda</taxon>
        <taxon>Insecta</taxon>
        <taxon>Pterygota</taxon>
        <taxon>Neoptera</taxon>
        <taxon>Endopterygota</taxon>
        <taxon>Diptera</taxon>
        <taxon>Nematocera</taxon>
        <taxon>Chironomoidea</taxon>
        <taxon>Chironomidae</taxon>
        <taxon>Chironominae</taxon>
        <taxon>Polypedilum</taxon>
        <taxon>Polypedilum</taxon>
    </lineage>
</organism>
<comment type="subcellular location">
    <subcellularLocation>
        <location evidence="1">Cell membrane</location>
        <topology evidence="1">Multi-pass membrane protein</topology>
    </subcellularLocation>
</comment>
<feature type="transmembrane region" description="Helical" evidence="6">
    <location>
        <begin position="184"/>
        <end position="207"/>
    </location>
</feature>
<keyword evidence="3 6" id="KW-0812">Transmembrane</keyword>
<keyword evidence="2" id="KW-1003">Cell membrane</keyword>
<sequence length="279" mass="32867">MVEVLKQIKTDLKNKPNSLMPQILKSLTKIAEILREFHEIFSWPLTICVTGNIIISTLCIFNFTQMLQTEYSFIYHFSVILIASSYIIYLKFYIAYFGEDLSHEKNEIARLFYKISRDCDKETKHLIFGFLSNTILLDDFDMKIFQIFSLNQKFIISVRTIILTYFVVLIQFELAIIPIDSEQSIVFVMIITSIYPQIIATAFILLIKCIEEFFVLCLHEIYEDVLKILTLNPEDKSLEETIIKYDEIEKLLKQFHASFNYQLTFYVFESAIFFSWAVS</sequence>
<evidence type="ECO:0000256" key="2">
    <source>
        <dbReference type="ARBA" id="ARBA00022475"/>
    </source>
</evidence>
<dbReference type="InterPro" id="IPR013604">
    <property type="entry name" value="7TM_chemorcpt"/>
</dbReference>
<feature type="transmembrane region" description="Helical" evidence="6">
    <location>
        <begin position="73"/>
        <end position="96"/>
    </location>
</feature>
<evidence type="ECO:0000313" key="7">
    <source>
        <dbReference type="EMBL" id="KAG5683972.1"/>
    </source>
</evidence>
<evidence type="ECO:0000313" key="8">
    <source>
        <dbReference type="Proteomes" id="UP001107558"/>
    </source>
</evidence>
<evidence type="ECO:0000256" key="6">
    <source>
        <dbReference type="SAM" id="Phobius"/>
    </source>
</evidence>
<accession>A0A9J6CQ09</accession>
<feature type="transmembrane region" description="Helical" evidence="6">
    <location>
        <begin position="40"/>
        <end position="61"/>
    </location>
</feature>
<evidence type="ECO:0000256" key="5">
    <source>
        <dbReference type="ARBA" id="ARBA00023136"/>
    </source>
</evidence>
<dbReference type="GO" id="GO:0050909">
    <property type="term" value="P:sensory perception of taste"/>
    <property type="evidence" value="ECO:0007669"/>
    <property type="project" value="InterPro"/>
</dbReference>
<dbReference type="AlphaFoldDB" id="A0A9J6CQ09"/>
<dbReference type="Proteomes" id="UP001107558">
    <property type="component" value="Chromosome 1"/>
</dbReference>
<gene>
    <name evidence="7" type="ORF">PVAND_013227</name>
</gene>
<keyword evidence="5 6" id="KW-0472">Membrane</keyword>
<dbReference type="EMBL" id="JADBJN010000001">
    <property type="protein sequence ID" value="KAG5683972.1"/>
    <property type="molecule type" value="Genomic_DNA"/>
</dbReference>
<dbReference type="GO" id="GO:0005886">
    <property type="term" value="C:plasma membrane"/>
    <property type="evidence" value="ECO:0007669"/>
    <property type="project" value="UniProtKB-SubCell"/>
</dbReference>
<keyword evidence="8" id="KW-1185">Reference proteome</keyword>
<dbReference type="Pfam" id="PF08395">
    <property type="entry name" value="7tm_7"/>
    <property type="match status" value="1"/>
</dbReference>
<evidence type="ECO:0000256" key="4">
    <source>
        <dbReference type="ARBA" id="ARBA00022989"/>
    </source>
</evidence>
<name>A0A9J6CQ09_POLVA</name>
<evidence type="ECO:0000256" key="3">
    <source>
        <dbReference type="ARBA" id="ARBA00022692"/>
    </source>
</evidence>
<protein>
    <submittedName>
        <fullName evidence="7">Uncharacterized protein</fullName>
    </submittedName>
</protein>
<proteinExistence type="predicted"/>
<feature type="transmembrane region" description="Helical" evidence="6">
    <location>
        <begin position="154"/>
        <end position="172"/>
    </location>
</feature>
<evidence type="ECO:0000256" key="1">
    <source>
        <dbReference type="ARBA" id="ARBA00004651"/>
    </source>
</evidence>